<feature type="modified residue" description="4-aspartylphosphate" evidence="4">
    <location>
        <position position="71"/>
    </location>
</feature>
<dbReference type="InterPro" id="IPR001789">
    <property type="entry name" value="Sig_transdc_resp-reg_receiver"/>
</dbReference>
<dbReference type="EMBL" id="JBFOLJ010000003">
    <property type="protein sequence ID" value="KAL2550330.1"/>
    <property type="molecule type" value="Genomic_DNA"/>
</dbReference>
<evidence type="ECO:0000256" key="4">
    <source>
        <dbReference type="PROSITE-ProRule" id="PRU00169"/>
    </source>
</evidence>
<dbReference type="InterPro" id="IPR045279">
    <property type="entry name" value="ARR-like"/>
</dbReference>
<organism evidence="6 7">
    <name type="scientific">Forsythia ovata</name>
    <dbReference type="NCBI Taxonomy" id="205694"/>
    <lineage>
        <taxon>Eukaryota</taxon>
        <taxon>Viridiplantae</taxon>
        <taxon>Streptophyta</taxon>
        <taxon>Embryophyta</taxon>
        <taxon>Tracheophyta</taxon>
        <taxon>Spermatophyta</taxon>
        <taxon>Magnoliopsida</taxon>
        <taxon>eudicotyledons</taxon>
        <taxon>Gunneridae</taxon>
        <taxon>Pentapetalae</taxon>
        <taxon>asterids</taxon>
        <taxon>lamiids</taxon>
        <taxon>Lamiales</taxon>
        <taxon>Oleaceae</taxon>
        <taxon>Forsythieae</taxon>
        <taxon>Forsythia</taxon>
    </lineage>
</organism>
<evidence type="ECO:0000313" key="6">
    <source>
        <dbReference type="EMBL" id="KAL2550330.1"/>
    </source>
</evidence>
<dbReference type="AlphaFoldDB" id="A0ABD1WLJ5"/>
<keyword evidence="2" id="KW-0805">Transcription regulation</keyword>
<evidence type="ECO:0000256" key="3">
    <source>
        <dbReference type="ARBA" id="ARBA00023163"/>
    </source>
</evidence>
<comment type="caution">
    <text evidence="6">The sequence shown here is derived from an EMBL/GenBank/DDBJ whole genome shotgun (WGS) entry which is preliminary data.</text>
</comment>
<evidence type="ECO:0000313" key="7">
    <source>
        <dbReference type="Proteomes" id="UP001604277"/>
    </source>
</evidence>
<gene>
    <name evidence="6" type="ORF">Fot_11860</name>
</gene>
<reference evidence="7" key="1">
    <citation type="submission" date="2024-07" db="EMBL/GenBank/DDBJ databases">
        <title>Two chromosome-level genome assemblies of Korean endemic species Abeliophyllum distichum and Forsythia ovata (Oleaceae).</title>
        <authorList>
            <person name="Jang H."/>
        </authorList>
    </citation>
    <scope>NUCLEOTIDE SEQUENCE [LARGE SCALE GENOMIC DNA]</scope>
</reference>
<name>A0ABD1WLJ5_9LAMI</name>
<protein>
    <submittedName>
        <fullName evidence="6">Two-component response regulator ARR12</fullName>
    </submittedName>
</protein>
<dbReference type="SUPFAM" id="SSF52172">
    <property type="entry name" value="CheY-like"/>
    <property type="match status" value="1"/>
</dbReference>
<dbReference type="InterPro" id="IPR011006">
    <property type="entry name" value="CheY-like_superfamily"/>
</dbReference>
<dbReference type="PANTHER" id="PTHR43874">
    <property type="entry name" value="TWO-COMPONENT RESPONSE REGULATOR"/>
    <property type="match status" value="1"/>
</dbReference>
<keyword evidence="3" id="KW-0804">Transcription</keyword>
<dbReference type="PROSITE" id="PS50110">
    <property type="entry name" value="RESPONSE_REGULATORY"/>
    <property type="match status" value="1"/>
</dbReference>
<dbReference type="Proteomes" id="UP001604277">
    <property type="component" value="Unassembled WGS sequence"/>
</dbReference>
<dbReference type="PANTHER" id="PTHR43874:SF19">
    <property type="entry name" value="RESPONSE REGULATOR 23-RELATED"/>
    <property type="match status" value="1"/>
</dbReference>
<accession>A0ABD1WLJ5</accession>
<keyword evidence="1" id="KW-0902">Two-component regulatory system</keyword>
<feature type="domain" description="Response regulatory" evidence="5">
    <location>
        <begin position="20"/>
        <end position="104"/>
    </location>
</feature>
<evidence type="ECO:0000256" key="1">
    <source>
        <dbReference type="ARBA" id="ARBA00023012"/>
    </source>
</evidence>
<dbReference type="Pfam" id="PF00072">
    <property type="entry name" value="Response_reg"/>
    <property type="match status" value="1"/>
</dbReference>
<dbReference type="Gene3D" id="3.40.50.2300">
    <property type="match status" value="1"/>
</dbReference>
<sequence length="104" mass="11584">MEGETIILRNDSNKSEDVISILVVDDDTTCLSVISAILKKWNYAVVTVKHPADALCTLRIKGGAFDLVVSDVHMPDMNGFELQQAIAQEFKLPVVCEFCFQRKP</sequence>
<dbReference type="GO" id="GO:0000160">
    <property type="term" value="P:phosphorelay signal transduction system"/>
    <property type="evidence" value="ECO:0007669"/>
    <property type="project" value="UniProtKB-KW"/>
</dbReference>
<keyword evidence="4" id="KW-0597">Phosphoprotein</keyword>
<evidence type="ECO:0000256" key="2">
    <source>
        <dbReference type="ARBA" id="ARBA00023015"/>
    </source>
</evidence>
<keyword evidence="7" id="KW-1185">Reference proteome</keyword>
<proteinExistence type="predicted"/>
<evidence type="ECO:0000259" key="5">
    <source>
        <dbReference type="PROSITE" id="PS50110"/>
    </source>
</evidence>